<dbReference type="AlphaFoldDB" id="A0A6N8G4C8"/>
<evidence type="ECO:0008006" key="4">
    <source>
        <dbReference type="Google" id="ProtNLM"/>
    </source>
</evidence>
<dbReference type="RefSeq" id="WP_105218357.1">
    <property type="nucleotide sequence ID" value="NZ_CAWNSU010000092.1"/>
</dbReference>
<dbReference type="EMBL" id="NAPY01000050">
    <property type="protein sequence ID" value="MUL38836.1"/>
    <property type="molecule type" value="Genomic_DNA"/>
</dbReference>
<feature type="region of interest" description="Disordered" evidence="1">
    <location>
        <begin position="54"/>
        <end position="82"/>
    </location>
</feature>
<comment type="caution">
    <text evidence="2">The sequence shown here is derived from an EMBL/GenBank/DDBJ whole genome shotgun (WGS) entry which is preliminary data.</text>
</comment>
<keyword evidence="3" id="KW-1185">Reference proteome</keyword>
<dbReference type="OrthoDB" id="531776at2"/>
<sequence>MSNPFVQAFFVGRAVAEIFNEQLENTLTDTLSELGKLDAELRERMRQFSEEVMERANREMEVTTRGRTSTTTFTPDTQPVDTQAMIDDLRAEIALLRTEIQRYRSSSGTNN</sequence>
<reference evidence="2 3" key="1">
    <citation type="journal article" date="2019" name="Front. Microbiol.">
        <title>Genomic Features for Desiccation Tolerance and Sugar Biosynthesis in the Extremophile Gloeocapsopsis sp. UTEX B3054.</title>
        <authorList>
            <person name="Urrejola C."/>
            <person name="Alcorta J."/>
            <person name="Salas L."/>
            <person name="Vasquez M."/>
            <person name="Polz M.F."/>
            <person name="Vicuna R."/>
            <person name="Diez B."/>
        </authorList>
    </citation>
    <scope>NUCLEOTIDE SEQUENCE [LARGE SCALE GENOMIC DNA]</scope>
    <source>
        <strain evidence="2 3">1H9</strain>
    </source>
</reference>
<feature type="compositionally biased region" description="Basic and acidic residues" evidence="1">
    <location>
        <begin position="54"/>
        <end position="64"/>
    </location>
</feature>
<accession>A0A6N8G4C8</accession>
<dbReference type="InterPro" id="IPR040003">
    <property type="entry name" value="PG18-like"/>
</dbReference>
<evidence type="ECO:0000313" key="3">
    <source>
        <dbReference type="Proteomes" id="UP000441797"/>
    </source>
</evidence>
<dbReference type="PANTHER" id="PTHR35745:SF1">
    <property type="entry name" value="OS04G0513000 PROTEIN"/>
    <property type="match status" value="1"/>
</dbReference>
<name>A0A6N8G4C8_9CHRO</name>
<evidence type="ECO:0000313" key="2">
    <source>
        <dbReference type="EMBL" id="MUL38836.1"/>
    </source>
</evidence>
<dbReference type="PANTHER" id="PTHR35745">
    <property type="entry name" value="BNACNNG14650D PROTEIN"/>
    <property type="match status" value="1"/>
</dbReference>
<dbReference type="GO" id="GO:0010027">
    <property type="term" value="P:thylakoid membrane organization"/>
    <property type="evidence" value="ECO:0007669"/>
    <property type="project" value="InterPro"/>
</dbReference>
<feature type="compositionally biased region" description="Low complexity" evidence="1">
    <location>
        <begin position="65"/>
        <end position="82"/>
    </location>
</feature>
<proteinExistence type="predicted"/>
<evidence type="ECO:0000256" key="1">
    <source>
        <dbReference type="SAM" id="MobiDB-lite"/>
    </source>
</evidence>
<dbReference type="Proteomes" id="UP000441797">
    <property type="component" value="Unassembled WGS sequence"/>
</dbReference>
<protein>
    <recommendedName>
        <fullName evidence="4">Thylakoid lumen protein</fullName>
    </recommendedName>
</protein>
<dbReference type="Pfam" id="PF20711">
    <property type="entry name" value="DUF6825"/>
    <property type="match status" value="1"/>
</dbReference>
<organism evidence="2 3">
    <name type="scientific">Gloeocapsopsis dulcis AAB1 = 1H9</name>
    <dbReference type="NCBI Taxonomy" id="1433147"/>
    <lineage>
        <taxon>Bacteria</taxon>
        <taxon>Bacillati</taxon>
        <taxon>Cyanobacteriota</taxon>
        <taxon>Cyanophyceae</taxon>
        <taxon>Oscillatoriophycideae</taxon>
        <taxon>Chroococcales</taxon>
        <taxon>Chroococcaceae</taxon>
        <taxon>Gloeocapsopsis</taxon>
        <taxon>Gloeocapsopsis dulcis</taxon>
    </lineage>
</organism>
<gene>
    <name evidence="2" type="ORF">BWI75_21585</name>
</gene>